<accession>A0A0D2A0G6</accession>
<evidence type="ECO:0000313" key="2">
    <source>
        <dbReference type="Proteomes" id="UP000053328"/>
    </source>
</evidence>
<reference evidence="1 2" key="1">
    <citation type="submission" date="2015-01" db="EMBL/GenBank/DDBJ databases">
        <title>The Genome Sequence of Exophiala spinifera CBS89968.</title>
        <authorList>
            <consortium name="The Broad Institute Genomics Platform"/>
            <person name="Cuomo C."/>
            <person name="de Hoog S."/>
            <person name="Gorbushina A."/>
            <person name="Stielow B."/>
            <person name="Teixiera M."/>
            <person name="Abouelleil A."/>
            <person name="Chapman S.B."/>
            <person name="Priest M."/>
            <person name="Young S.K."/>
            <person name="Wortman J."/>
            <person name="Nusbaum C."/>
            <person name="Birren B."/>
        </authorList>
    </citation>
    <scope>NUCLEOTIDE SEQUENCE [LARGE SCALE GENOMIC DNA]</scope>
    <source>
        <strain evidence="1 2">CBS 89968</strain>
    </source>
</reference>
<name>A0A0D2A0G6_9EURO</name>
<dbReference type="OrthoDB" id="4160106at2759"/>
<dbReference type="STRING" id="91928.A0A0D2A0G6"/>
<keyword evidence="2" id="KW-1185">Reference proteome</keyword>
<dbReference type="AlphaFoldDB" id="A0A0D2A0G6"/>
<protein>
    <submittedName>
        <fullName evidence="1">Uncharacterized protein</fullName>
    </submittedName>
</protein>
<dbReference type="GeneID" id="27329838"/>
<dbReference type="PANTHER" id="PTHR38791:SF5">
    <property type="entry name" value="TRANSCRIPTION FACTOR DBAG-RELATED"/>
    <property type="match status" value="1"/>
</dbReference>
<sequence>MLIQLTVSALQMISATESHHGEHGTHVRGVSAILSSGESRLDLVNGVKTFKLADPVLIGVPTKGILGAPALTSSVQSLDSTFVKMRPLISRIEALLTCTLTGWDEIKLTQAAALDLNEDLTRWEDSQPVKWRPTSMGIWSSYDSPPGDSIFWPGQVDKYFDPYVAAVWNTYYKARLIALEFIVRCSLLLQEGDSHKPEHAEAQRLAGKMISSIPFLLLKDPQRALSNPLNIQEPGPSFGGLLLMHPLYVGTRMSVVPPAMQTHMRKCLAWVGKHMNIGQATLLSRAHATVPTQFVVDGHTLIWAGMLTQPV</sequence>
<dbReference type="InterPro" id="IPR053175">
    <property type="entry name" value="DHMBA_Reg_Transcription_Factor"/>
</dbReference>
<dbReference type="RefSeq" id="XP_016238683.1">
    <property type="nucleotide sequence ID" value="XM_016377113.1"/>
</dbReference>
<proteinExistence type="predicted"/>
<evidence type="ECO:0000313" key="1">
    <source>
        <dbReference type="EMBL" id="KIW18467.1"/>
    </source>
</evidence>
<dbReference type="Proteomes" id="UP000053328">
    <property type="component" value="Unassembled WGS sequence"/>
</dbReference>
<organism evidence="1 2">
    <name type="scientific">Exophiala spinifera</name>
    <dbReference type="NCBI Taxonomy" id="91928"/>
    <lineage>
        <taxon>Eukaryota</taxon>
        <taxon>Fungi</taxon>
        <taxon>Dikarya</taxon>
        <taxon>Ascomycota</taxon>
        <taxon>Pezizomycotina</taxon>
        <taxon>Eurotiomycetes</taxon>
        <taxon>Chaetothyriomycetidae</taxon>
        <taxon>Chaetothyriales</taxon>
        <taxon>Herpotrichiellaceae</taxon>
        <taxon>Exophiala</taxon>
    </lineage>
</organism>
<gene>
    <name evidence="1" type="ORF">PV08_02755</name>
</gene>
<dbReference type="VEuPathDB" id="FungiDB:PV08_02755"/>
<dbReference type="PANTHER" id="PTHR38791">
    <property type="entry name" value="ZN(II)2CYS6 TRANSCRIPTION FACTOR (EUROFUNG)-RELATED-RELATED"/>
    <property type="match status" value="1"/>
</dbReference>
<dbReference type="HOGENOM" id="CLU_013866_1_1_1"/>
<dbReference type="EMBL" id="KN847493">
    <property type="protein sequence ID" value="KIW18467.1"/>
    <property type="molecule type" value="Genomic_DNA"/>
</dbReference>